<keyword evidence="1" id="KW-0547">Nucleotide-binding</keyword>
<dbReference type="OrthoDB" id="6421666at2"/>
<dbReference type="GO" id="GO:0005524">
    <property type="term" value="F:ATP binding"/>
    <property type="evidence" value="ECO:0007669"/>
    <property type="project" value="UniProtKB-KW"/>
</dbReference>
<dbReference type="GO" id="GO:0016301">
    <property type="term" value="F:kinase activity"/>
    <property type="evidence" value="ECO:0007669"/>
    <property type="project" value="InterPro"/>
</dbReference>
<feature type="domain" description="Zeta toxin" evidence="3">
    <location>
        <begin position="40"/>
        <end position="208"/>
    </location>
</feature>
<dbReference type="InterPro" id="IPR027417">
    <property type="entry name" value="P-loop_NTPase"/>
</dbReference>
<evidence type="ECO:0000313" key="4">
    <source>
        <dbReference type="EMBL" id="VVP03713.1"/>
    </source>
</evidence>
<evidence type="ECO:0000313" key="5">
    <source>
        <dbReference type="Proteomes" id="UP000385207"/>
    </source>
</evidence>
<dbReference type="EMBL" id="CABVII010000012">
    <property type="protein sequence ID" value="VVP03713.1"/>
    <property type="molecule type" value="Genomic_DNA"/>
</dbReference>
<accession>A0A5E6R4Q9</accession>
<evidence type="ECO:0000259" key="3">
    <source>
        <dbReference type="Pfam" id="PF06414"/>
    </source>
</evidence>
<dbReference type="Proteomes" id="UP000385207">
    <property type="component" value="Unassembled WGS sequence"/>
</dbReference>
<organism evidence="4 5">
    <name type="scientific">Pseudomonas fluorescens</name>
    <dbReference type="NCBI Taxonomy" id="294"/>
    <lineage>
        <taxon>Bacteria</taxon>
        <taxon>Pseudomonadati</taxon>
        <taxon>Pseudomonadota</taxon>
        <taxon>Gammaproteobacteria</taxon>
        <taxon>Pseudomonadales</taxon>
        <taxon>Pseudomonadaceae</taxon>
        <taxon>Pseudomonas</taxon>
    </lineage>
</organism>
<name>A0A5E6R4Q9_PSEFL</name>
<protein>
    <recommendedName>
        <fullName evidence="3">Zeta toxin domain-containing protein</fullName>
    </recommendedName>
</protein>
<dbReference type="SUPFAM" id="SSF52540">
    <property type="entry name" value="P-loop containing nucleoside triphosphate hydrolases"/>
    <property type="match status" value="1"/>
</dbReference>
<dbReference type="AlphaFoldDB" id="A0A5E6R4Q9"/>
<keyword evidence="2" id="KW-0067">ATP-binding</keyword>
<sequence>MTSCRLRIHTSRNDIQHIAAIAQGNAAKQCEVARQIADIAVYFSEEKPFTVFMAGSPGAGKTEVSKAIAEDLDERNLSLQAKRVLRIDPDDFRSLIPGYVGGNSYLFQRAVTKILEKVLDRAFEKRLSFILDGTMANFDVAKRNIDRVLGSRRNAQIMYVYQRPELAWQFVQARELTEGRNIPLQEFARQFVAARRNVIELKRLYDNQIHIDLLIKNFDGGSQWVELDASGDTIDALIPQTYDQVQLVELLTEAGNQ</sequence>
<evidence type="ECO:0000256" key="2">
    <source>
        <dbReference type="ARBA" id="ARBA00022840"/>
    </source>
</evidence>
<gene>
    <name evidence="4" type="ORF">PS862_02983</name>
</gene>
<reference evidence="4 5" key="1">
    <citation type="submission" date="2019-09" db="EMBL/GenBank/DDBJ databases">
        <authorList>
            <person name="Chandra G."/>
            <person name="Truman W A."/>
        </authorList>
    </citation>
    <scope>NUCLEOTIDE SEQUENCE [LARGE SCALE GENOMIC DNA]</scope>
    <source>
        <strain evidence="4">PS862</strain>
    </source>
</reference>
<proteinExistence type="predicted"/>
<dbReference type="Pfam" id="PF06414">
    <property type="entry name" value="Zeta_toxin"/>
    <property type="match status" value="1"/>
</dbReference>
<dbReference type="InterPro" id="IPR010488">
    <property type="entry name" value="Zeta_toxin_domain"/>
</dbReference>
<dbReference type="Gene3D" id="3.40.50.300">
    <property type="entry name" value="P-loop containing nucleotide triphosphate hydrolases"/>
    <property type="match status" value="1"/>
</dbReference>
<evidence type="ECO:0000256" key="1">
    <source>
        <dbReference type="ARBA" id="ARBA00022741"/>
    </source>
</evidence>